<feature type="non-terminal residue" evidence="8">
    <location>
        <position position="1"/>
    </location>
</feature>
<comment type="caution">
    <text evidence="8">The sequence shown here is derived from an EMBL/GenBank/DDBJ whole genome shotgun (WGS) entry which is preliminary data.</text>
</comment>
<evidence type="ECO:0000256" key="4">
    <source>
        <dbReference type="ARBA" id="ARBA00023163"/>
    </source>
</evidence>
<dbReference type="PROSITE" id="PS50066">
    <property type="entry name" value="MADS_BOX_2"/>
    <property type="match status" value="1"/>
</dbReference>
<dbReference type="Proteomes" id="UP000257109">
    <property type="component" value="Unassembled WGS sequence"/>
</dbReference>
<dbReference type="SMART" id="SM00432">
    <property type="entry name" value="MADS"/>
    <property type="match status" value="1"/>
</dbReference>
<dbReference type="Pfam" id="PF00319">
    <property type="entry name" value="SRF-TF"/>
    <property type="match status" value="1"/>
</dbReference>
<keyword evidence="9" id="KW-1185">Reference proteome</keyword>
<keyword evidence="4" id="KW-0804">Transcription</keyword>
<keyword evidence="5" id="KW-0539">Nucleus</keyword>
<evidence type="ECO:0000256" key="6">
    <source>
        <dbReference type="SAM" id="MobiDB-lite"/>
    </source>
</evidence>
<dbReference type="InterPro" id="IPR033896">
    <property type="entry name" value="MEF2-like_N"/>
</dbReference>
<dbReference type="AlphaFoldDB" id="A0A371ENB0"/>
<dbReference type="PANTHER" id="PTHR48019">
    <property type="entry name" value="SERUM RESPONSE FACTOR HOMOLOG"/>
    <property type="match status" value="1"/>
</dbReference>
<sequence length="129" mass="14625">MGPTAWYGLSPKAEPRQNDTSTFSHSNSILARQRIVPQPLSPITSRQRINYQLSTKMGRGRVQLKRIENKTSQQVTFSKRRTGLLKKAHEISVLCDAQIALIMFSTKGKLFEYSSERSLFMVGHLSLKS</sequence>
<dbReference type="GO" id="GO:0045944">
    <property type="term" value="P:positive regulation of transcription by RNA polymerase II"/>
    <property type="evidence" value="ECO:0007669"/>
    <property type="project" value="InterPro"/>
</dbReference>
<reference evidence="8" key="1">
    <citation type="submission" date="2018-05" db="EMBL/GenBank/DDBJ databases">
        <title>Draft genome of Mucuna pruriens seed.</title>
        <authorList>
            <person name="Nnadi N.E."/>
            <person name="Vos R."/>
            <person name="Hasami M.H."/>
            <person name="Devisetty U.K."/>
            <person name="Aguiy J.C."/>
        </authorList>
    </citation>
    <scope>NUCLEOTIDE SEQUENCE [LARGE SCALE GENOMIC DNA]</scope>
    <source>
        <strain evidence="8">JCA_2017</strain>
    </source>
</reference>
<dbReference type="GO" id="GO:0000977">
    <property type="term" value="F:RNA polymerase II transcription regulatory region sequence-specific DNA binding"/>
    <property type="evidence" value="ECO:0007669"/>
    <property type="project" value="InterPro"/>
</dbReference>
<dbReference type="GO" id="GO:0046983">
    <property type="term" value="F:protein dimerization activity"/>
    <property type="evidence" value="ECO:0007669"/>
    <property type="project" value="InterPro"/>
</dbReference>
<accession>A0A371ENB0</accession>
<dbReference type="SUPFAM" id="SSF55455">
    <property type="entry name" value="SRF-like"/>
    <property type="match status" value="1"/>
</dbReference>
<dbReference type="EMBL" id="QJKJ01012945">
    <property type="protein sequence ID" value="RDX67535.1"/>
    <property type="molecule type" value="Genomic_DNA"/>
</dbReference>
<dbReference type="PRINTS" id="PR00404">
    <property type="entry name" value="MADSDOMAIN"/>
</dbReference>
<evidence type="ECO:0000259" key="7">
    <source>
        <dbReference type="PROSITE" id="PS50066"/>
    </source>
</evidence>
<comment type="subcellular location">
    <subcellularLocation>
        <location evidence="1">Nucleus</location>
    </subcellularLocation>
</comment>
<feature type="domain" description="MADS-box" evidence="7">
    <location>
        <begin position="57"/>
        <end position="117"/>
    </location>
</feature>
<dbReference type="OrthoDB" id="1933443at2759"/>
<evidence type="ECO:0000256" key="2">
    <source>
        <dbReference type="ARBA" id="ARBA00023015"/>
    </source>
</evidence>
<evidence type="ECO:0000313" key="9">
    <source>
        <dbReference type="Proteomes" id="UP000257109"/>
    </source>
</evidence>
<proteinExistence type="predicted"/>
<dbReference type="Gene3D" id="3.40.1810.10">
    <property type="entry name" value="Transcription factor, MADS-box"/>
    <property type="match status" value="1"/>
</dbReference>
<evidence type="ECO:0000313" key="8">
    <source>
        <dbReference type="EMBL" id="RDX67535.1"/>
    </source>
</evidence>
<dbReference type="InterPro" id="IPR036879">
    <property type="entry name" value="TF_MADSbox_sf"/>
</dbReference>
<keyword evidence="2" id="KW-0805">Transcription regulation</keyword>
<dbReference type="GO" id="GO:0005634">
    <property type="term" value="C:nucleus"/>
    <property type="evidence" value="ECO:0007669"/>
    <property type="project" value="UniProtKB-SubCell"/>
</dbReference>
<feature type="region of interest" description="Disordered" evidence="6">
    <location>
        <begin position="1"/>
        <end position="24"/>
    </location>
</feature>
<evidence type="ECO:0000256" key="5">
    <source>
        <dbReference type="ARBA" id="ARBA00023242"/>
    </source>
</evidence>
<protein>
    <submittedName>
        <fullName evidence="8">Agamous-like MADS-box protein AGL8</fullName>
    </submittedName>
</protein>
<organism evidence="8 9">
    <name type="scientific">Mucuna pruriens</name>
    <name type="common">Velvet bean</name>
    <name type="synonym">Dolichos pruriens</name>
    <dbReference type="NCBI Taxonomy" id="157652"/>
    <lineage>
        <taxon>Eukaryota</taxon>
        <taxon>Viridiplantae</taxon>
        <taxon>Streptophyta</taxon>
        <taxon>Embryophyta</taxon>
        <taxon>Tracheophyta</taxon>
        <taxon>Spermatophyta</taxon>
        <taxon>Magnoliopsida</taxon>
        <taxon>eudicotyledons</taxon>
        <taxon>Gunneridae</taxon>
        <taxon>Pentapetalae</taxon>
        <taxon>rosids</taxon>
        <taxon>fabids</taxon>
        <taxon>Fabales</taxon>
        <taxon>Fabaceae</taxon>
        <taxon>Papilionoideae</taxon>
        <taxon>50 kb inversion clade</taxon>
        <taxon>NPAAA clade</taxon>
        <taxon>indigoferoid/millettioid clade</taxon>
        <taxon>Phaseoleae</taxon>
        <taxon>Mucuna</taxon>
    </lineage>
</organism>
<dbReference type="InterPro" id="IPR050142">
    <property type="entry name" value="MADS-box/MEF2_TF"/>
</dbReference>
<evidence type="ECO:0000256" key="3">
    <source>
        <dbReference type="ARBA" id="ARBA00023125"/>
    </source>
</evidence>
<dbReference type="InterPro" id="IPR002100">
    <property type="entry name" value="TF_MADSbox"/>
</dbReference>
<keyword evidence="3" id="KW-0238">DNA-binding</keyword>
<gene>
    <name evidence="8" type="primary">AGL8</name>
    <name evidence="8" type="ORF">CR513_53578</name>
</gene>
<evidence type="ECO:0000256" key="1">
    <source>
        <dbReference type="ARBA" id="ARBA00004123"/>
    </source>
</evidence>
<dbReference type="CDD" id="cd00265">
    <property type="entry name" value="MADS_MEF2_like"/>
    <property type="match status" value="1"/>
</dbReference>
<name>A0A371ENB0_MUCPR</name>